<evidence type="ECO:0000313" key="1">
    <source>
        <dbReference type="EMBL" id="JAD93694.1"/>
    </source>
</evidence>
<dbReference type="EMBL" id="GBRH01204201">
    <property type="protein sequence ID" value="JAD93694.1"/>
    <property type="molecule type" value="Transcribed_RNA"/>
</dbReference>
<dbReference type="PROSITE" id="PS51257">
    <property type="entry name" value="PROKAR_LIPOPROTEIN"/>
    <property type="match status" value="1"/>
</dbReference>
<name>A0A0A9DYS9_ARUDO</name>
<reference evidence="1" key="1">
    <citation type="submission" date="2014-09" db="EMBL/GenBank/DDBJ databases">
        <authorList>
            <person name="Magalhaes I.L.F."/>
            <person name="Oliveira U."/>
            <person name="Santos F.R."/>
            <person name="Vidigal T.H.D.A."/>
            <person name="Brescovit A.D."/>
            <person name="Santos A.J."/>
        </authorList>
    </citation>
    <scope>NUCLEOTIDE SEQUENCE</scope>
    <source>
        <tissue evidence="1">Shoot tissue taken approximately 20 cm above the soil surface</tissue>
    </source>
</reference>
<accession>A0A0A9DYS9</accession>
<proteinExistence type="predicted"/>
<organism evidence="1">
    <name type="scientific">Arundo donax</name>
    <name type="common">Giant reed</name>
    <name type="synonym">Donax arundinaceus</name>
    <dbReference type="NCBI Taxonomy" id="35708"/>
    <lineage>
        <taxon>Eukaryota</taxon>
        <taxon>Viridiplantae</taxon>
        <taxon>Streptophyta</taxon>
        <taxon>Embryophyta</taxon>
        <taxon>Tracheophyta</taxon>
        <taxon>Spermatophyta</taxon>
        <taxon>Magnoliopsida</taxon>
        <taxon>Liliopsida</taxon>
        <taxon>Poales</taxon>
        <taxon>Poaceae</taxon>
        <taxon>PACMAD clade</taxon>
        <taxon>Arundinoideae</taxon>
        <taxon>Arundineae</taxon>
        <taxon>Arundo</taxon>
    </lineage>
</organism>
<protein>
    <submittedName>
        <fullName evidence="1">Uncharacterized protein</fullName>
    </submittedName>
</protein>
<reference evidence="1" key="2">
    <citation type="journal article" date="2015" name="Data Brief">
        <title>Shoot transcriptome of the giant reed, Arundo donax.</title>
        <authorList>
            <person name="Barrero R.A."/>
            <person name="Guerrero F.D."/>
            <person name="Moolhuijzen P."/>
            <person name="Goolsby J.A."/>
            <person name="Tidwell J."/>
            <person name="Bellgard S.E."/>
            <person name="Bellgard M.I."/>
        </authorList>
    </citation>
    <scope>NUCLEOTIDE SEQUENCE</scope>
    <source>
        <tissue evidence="1">Shoot tissue taken approximately 20 cm above the soil surface</tissue>
    </source>
</reference>
<dbReference type="AlphaFoldDB" id="A0A0A9DYS9"/>
<sequence length="41" mass="4326">MLQRGLACASISFLGASCSFSTCMMITSRSGCIELVFGRSC</sequence>